<keyword evidence="5" id="KW-0472">Membrane</keyword>
<dbReference type="Proteomes" id="UP000014760">
    <property type="component" value="Unassembled WGS sequence"/>
</dbReference>
<dbReference type="NCBIfam" id="TIGR01844">
    <property type="entry name" value="type_I_sec_TolC"/>
    <property type="match status" value="1"/>
</dbReference>
<dbReference type="AlphaFoldDB" id="R7V010"/>
<sequence length="416" mass="45292">NLLDVYNMALENDAQLAAAQASMKATQETVNQSRATLLPTLGLSANTQYNKTARDYISGGDQEDNYNSHGWGATLSQPLFNMNSWFNYEQAKSVGDQASAVFANAQQQLILRVAESYFNVLRSEDSLMTAKAQERALKQQLDQARERYNVGLIAETDVLDARAAYDNARVARIQAENQVSVSYEGLRTIVNQDVTDIAQLEKTMPVVAPTPNNPQEWVSTALANNLGLKAAREGLVASESKVKASKSGHAPTVNAFASYNYSSSNSATARVPANNNLTYSGDGNQTVVGVQFDMPIFSGGATTSVTRQAGYQLEEAQKNFDQQLRDTNANTRNLLRTATSDVDRVQASCQVIISSESALKATQSGYEVGTRNITDVLDSQQQLYSSISNYLNTRYDFIVNTLKLKQAAGTLSPADL</sequence>
<dbReference type="InterPro" id="IPR051906">
    <property type="entry name" value="TolC-like"/>
</dbReference>
<evidence type="ECO:0008006" key="10">
    <source>
        <dbReference type="Google" id="ProtNLM"/>
    </source>
</evidence>
<dbReference type="EMBL" id="KB298637">
    <property type="protein sequence ID" value="ELU09021.1"/>
    <property type="molecule type" value="Genomic_DNA"/>
</dbReference>
<evidence type="ECO:0000256" key="1">
    <source>
        <dbReference type="ARBA" id="ARBA00004442"/>
    </source>
</evidence>
<name>R7V010_CAPTE</name>
<evidence type="ECO:0000256" key="4">
    <source>
        <dbReference type="ARBA" id="ARBA00022692"/>
    </source>
</evidence>
<dbReference type="PANTHER" id="PTHR30026:SF20">
    <property type="entry name" value="OUTER MEMBRANE PROTEIN TOLC"/>
    <property type="match status" value="1"/>
</dbReference>
<keyword evidence="4" id="KW-0812">Transmembrane</keyword>
<dbReference type="Gene3D" id="1.20.1600.10">
    <property type="entry name" value="Outer membrane efflux proteins (OEP)"/>
    <property type="match status" value="1"/>
</dbReference>
<reference evidence="7 9" key="2">
    <citation type="journal article" date="2013" name="Nature">
        <title>Insights into bilaterian evolution from three spiralian genomes.</title>
        <authorList>
            <person name="Simakov O."/>
            <person name="Marletaz F."/>
            <person name="Cho S.J."/>
            <person name="Edsinger-Gonzales E."/>
            <person name="Havlak P."/>
            <person name="Hellsten U."/>
            <person name="Kuo D.H."/>
            <person name="Larsson T."/>
            <person name="Lv J."/>
            <person name="Arendt D."/>
            <person name="Savage R."/>
            <person name="Osoegawa K."/>
            <person name="de Jong P."/>
            <person name="Grimwood J."/>
            <person name="Chapman J.A."/>
            <person name="Shapiro H."/>
            <person name="Aerts A."/>
            <person name="Otillar R.P."/>
            <person name="Terry A.Y."/>
            <person name="Boore J.L."/>
            <person name="Grigoriev I.V."/>
            <person name="Lindberg D.R."/>
            <person name="Seaver E.C."/>
            <person name="Weisblat D.A."/>
            <person name="Putnam N.H."/>
            <person name="Rokhsar D.S."/>
        </authorList>
    </citation>
    <scope>NUCLEOTIDE SEQUENCE</scope>
    <source>
        <strain evidence="7 9">I ESC-2004</strain>
    </source>
</reference>
<feature type="non-terminal residue" evidence="7">
    <location>
        <position position="1"/>
    </location>
</feature>
<dbReference type="OrthoDB" id="10043762at2759"/>
<keyword evidence="2" id="KW-0813">Transport</keyword>
<evidence type="ECO:0000313" key="8">
    <source>
        <dbReference type="EnsemblMetazoa" id="CapteP50201"/>
    </source>
</evidence>
<dbReference type="Pfam" id="PF02321">
    <property type="entry name" value="OEP"/>
    <property type="match status" value="2"/>
</dbReference>
<evidence type="ECO:0000313" key="7">
    <source>
        <dbReference type="EMBL" id="ELU09021.1"/>
    </source>
</evidence>
<protein>
    <recommendedName>
        <fullName evidence="10">TolC family outer membrane protein</fullName>
    </recommendedName>
</protein>
<keyword evidence="9" id="KW-1185">Reference proteome</keyword>
<dbReference type="GO" id="GO:0019867">
    <property type="term" value="C:outer membrane"/>
    <property type="evidence" value="ECO:0007669"/>
    <property type="project" value="InterPro"/>
</dbReference>
<keyword evidence="3" id="KW-1134">Transmembrane beta strand</keyword>
<evidence type="ECO:0000256" key="2">
    <source>
        <dbReference type="ARBA" id="ARBA00022448"/>
    </source>
</evidence>
<keyword evidence="6" id="KW-0998">Cell outer membrane</keyword>
<reference evidence="9" key="1">
    <citation type="submission" date="2012-12" db="EMBL/GenBank/DDBJ databases">
        <authorList>
            <person name="Hellsten U."/>
            <person name="Grimwood J."/>
            <person name="Chapman J.A."/>
            <person name="Shapiro H."/>
            <person name="Aerts A."/>
            <person name="Otillar R.P."/>
            <person name="Terry A.Y."/>
            <person name="Boore J.L."/>
            <person name="Simakov O."/>
            <person name="Marletaz F."/>
            <person name="Cho S.-J."/>
            <person name="Edsinger-Gonzales E."/>
            <person name="Havlak P."/>
            <person name="Kuo D.-H."/>
            <person name="Larsson T."/>
            <person name="Lv J."/>
            <person name="Arendt D."/>
            <person name="Savage R."/>
            <person name="Osoegawa K."/>
            <person name="de Jong P."/>
            <person name="Lindberg D.R."/>
            <person name="Seaver E.C."/>
            <person name="Weisblat D.A."/>
            <person name="Putnam N.H."/>
            <person name="Grigoriev I.V."/>
            <person name="Rokhsar D.S."/>
        </authorList>
    </citation>
    <scope>NUCLEOTIDE SEQUENCE</scope>
    <source>
        <strain evidence="9">I ESC-2004</strain>
    </source>
</reference>
<evidence type="ECO:0000313" key="9">
    <source>
        <dbReference type="Proteomes" id="UP000014760"/>
    </source>
</evidence>
<dbReference type="EMBL" id="AMQN01042017">
    <property type="status" value="NOT_ANNOTATED_CDS"/>
    <property type="molecule type" value="Genomic_DNA"/>
</dbReference>
<evidence type="ECO:0000256" key="5">
    <source>
        <dbReference type="ARBA" id="ARBA00023136"/>
    </source>
</evidence>
<dbReference type="GO" id="GO:0015562">
    <property type="term" value="F:efflux transmembrane transporter activity"/>
    <property type="evidence" value="ECO:0007669"/>
    <property type="project" value="InterPro"/>
</dbReference>
<accession>R7V010</accession>
<organism evidence="7">
    <name type="scientific">Capitella teleta</name>
    <name type="common">Polychaete worm</name>
    <dbReference type="NCBI Taxonomy" id="283909"/>
    <lineage>
        <taxon>Eukaryota</taxon>
        <taxon>Metazoa</taxon>
        <taxon>Spiralia</taxon>
        <taxon>Lophotrochozoa</taxon>
        <taxon>Annelida</taxon>
        <taxon>Polychaeta</taxon>
        <taxon>Sedentaria</taxon>
        <taxon>Scolecida</taxon>
        <taxon>Capitellidae</taxon>
        <taxon>Capitella</taxon>
    </lineage>
</organism>
<dbReference type="SUPFAM" id="SSF56954">
    <property type="entry name" value="Outer membrane efflux proteins (OEP)"/>
    <property type="match status" value="1"/>
</dbReference>
<dbReference type="GO" id="GO:1990281">
    <property type="term" value="C:efflux pump complex"/>
    <property type="evidence" value="ECO:0007669"/>
    <property type="project" value="TreeGrafter"/>
</dbReference>
<reference evidence="8" key="3">
    <citation type="submission" date="2015-06" db="UniProtKB">
        <authorList>
            <consortium name="EnsemblMetazoa"/>
        </authorList>
    </citation>
    <scope>IDENTIFICATION</scope>
</reference>
<evidence type="ECO:0000256" key="3">
    <source>
        <dbReference type="ARBA" id="ARBA00022452"/>
    </source>
</evidence>
<dbReference type="InterPro" id="IPR010130">
    <property type="entry name" value="T1SS_OMP_TolC"/>
</dbReference>
<dbReference type="EnsemblMetazoa" id="CapteT50201">
    <property type="protein sequence ID" value="CapteP50201"/>
    <property type="gene ID" value="CapteG50201"/>
</dbReference>
<feature type="non-terminal residue" evidence="7">
    <location>
        <position position="416"/>
    </location>
</feature>
<dbReference type="HOGENOM" id="CLU_012817_0_2_1"/>
<dbReference type="PANTHER" id="PTHR30026">
    <property type="entry name" value="OUTER MEMBRANE PROTEIN TOLC"/>
    <property type="match status" value="1"/>
</dbReference>
<proteinExistence type="predicted"/>
<dbReference type="OMA" id="YNAKQQL"/>
<evidence type="ECO:0000256" key="6">
    <source>
        <dbReference type="ARBA" id="ARBA00023237"/>
    </source>
</evidence>
<comment type="subcellular location">
    <subcellularLocation>
        <location evidence="1">Cell outer membrane</location>
    </subcellularLocation>
</comment>
<gene>
    <name evidence="7" type="ORF">CAPTEDRAFT_50201</name>
</gene>
<dbReference type="GO" id="GO:0015288">
    <property type="term" value="F:porin activity"/>
    <property type="evidence" value="ECO:0007669"/>
    <property type="project" value="TreeGrafter"/>
</dbReference>
<dbReference type="InterPro" id="IPR003423">
    <property type="entry name" value="OMP_efflux"/>
</dbReference>